<dbReference type="RefSeq" id="WP_146460190.1">
    <property type="nucleotide sequence ID" value="NZ_SJPW01000006.1"/>
</dbReference>
<evidence type="ECO:0000313" key="2">
    <source>
        <dbReference type="EMBL" id="TWU48691.1"/>
    </source>
</evidence>
<keyword evidence="1" id="KW-0732">Signal</keyword>
<accession>A0A5C6EM46</accession>
<name>A0A5C6EM46_9BACT</name>
<organism evidence="2 3">
    <name type="scientific">Rubripirellula tenax</name>
    <dbReference type="NCBI Taxonomy" id="2528015"/>
    <lineage>
        <taxon>Bacteria</taxon>
        <taxon>Pseudomonadati</taxon>
        <taxon>Planctomycetota</taxon>
        <taxon>Planctomycetia</taxon>
        <taxon>Pirellulales</taxon>
        <taxon>Pirellulaceae</taxon>
        <taxon>Rubripirellula</taxon>
    </lineage>
</organism>
<dbReference type="EMBL" id="SJPW01000006">
    <property type="protein sequence ID" value="TWU48691.1"/>
    <property type="molecule type" value="Genomic_DNA"/>
</dbReference>
<protein>
    <submittedName>
        <fullName evidence="2">Uncharacterized protein</fullName>
    </submittedName>
</protein>
<gene>
    <name evidence="2" type="ORF">Poly51_45920</name>
</gene>
<dbReference type="Proteomes" id="UP000318288">
    <property type="component" value="Unassembled WGS sequence"/>
</dbReference>
<dbReference type="OrthoDB" id="284455at2"/>
<evidence type="ECO:0000313" key="3">
    <source>
        <dbReference type="Proteomes" id="UP000318288"/>
    </source>
</evidence>
<sequence precursor="true">MATFYQAIASVALTMCVFAGSAFADTYRHIDLLALQIARETKLLVLESSHYRHTPQYRHLLDDTRDMARLADHIHDLAHHHGELVHMESDVAQLDAKFHHLEGLFHAIEREARFGNGRIYGNTAHVGRLLHSIEDAIHHLQDDLRDLRRFACDNRNVITSRRVAVPDPIRYAPRTQSLYWNGPPVRNTRDDIRRGSGFGISFGGGRRSGFSFQF</sequence>
<keyword evidence="3" id="KW-1185">Reference proteome</keyword>
<feature type="signal peptide" evidence="1">
    <location>
        <begin position="1"/>
        <end position="24"/>
    </location>
</feature>
<comment type="caution">
    <text evidence="2">The sequence shown here is derived from an EMBL/GenBank/DDBJ whole genome shotgun (WGS) entry which is preliminary data.</text>
</comment>
<feature type="chain" id="PRO_5023061468" evidence="1">
    <location>
        <begin position="25"/>
        <end position="214"/>
    </location>
</feature>
<reference evidence="2 3" key="1">
    <citation type="submission" date="2019-02" db="EMBL/GenBank/DDBJ databases">
        <title>Deep-cultivation of Planctomycetes and their phenomic and genomic characterization uncovers novel biology.</title>
        <authorList>
            <person name="Wiegand S."/>
            <person name="Jogler M."/>
            <person name="Boedeker C."/>
            <person name="Pinto D."/>
            <person name="Vollmers J."/>
            <person name="Rivas-Marin E."/>
            <person name="Kohn T."/>
            <person name="Peeters S.H."/>
            <person name="Heuer A."/>
            <person name="Rast P."/>
            <person name="Oberbeckmann S."/>
            <person name="Bunk B."/>
            <person name="Jeske O."/>
            <person name="Meyerdierks A."/>
            <person name="Storesund J.E."/>
            <person name="Kallscheuer N."/>
            <person name="Luecker S."/>
            <person name="Lage O.M."/>
            <person name="Pohl T."/>
            <person name="Merkel B.J."/>
            <person name="Hornburger P."/>
            <person name="Mueller R.-W."/>
            <person name="Bruemmer F."/>
            <person name="Labrenz M."/>
            <person name="Spormann A.M."/>
            <person name="Op Den Camp H."/>
            <person name="Overmann J."/>
            <person name="Amann R."/>
            <person name="Jetten M.S.M."/>
            <person name="Mascher T."/>
            <person name="Medema M.H."/>
            <person name="Devos D.P."/>
            <person name="Kaster A.-K."/>
            <person name="Ovreas L."/>
            <person name="Rohde M."/>
            <person name="Galperin M.Y."/>
            <person name="Jogler C."/>
        </authorList>
    </citation>
    <scope>NUCLEOTIDE SEQUENCE [LARGE SCALE GENOMIC DNA]</scope>
    <source>
        <strain evidence="2 3">Poly51</strain>
    </source>
</reference>
<proteinExistence type="predicted"/>
<dbReference type="AlphaFoldDB" id="A0A5C6EM46"/>
<evidence type="ECO:0000256" key="1">
    <source>
        <dbReference type="SAM" id="SignalP"/>
    </source>
</evidence>